<dbReference type="EMBL" id="CP015702">
    <property type="protein sequence ID" value="APU86935.1"/>
    <property type="molecule type" value="Genomic_DNA"/>
</dbReference>
<sequence length="34" mass="4068">MQYILVPEDPSLNLDFEEAIKEFNTEKRLRVNTN</sequence>
<gene>
    <name evidence="1" type="ORF">NPD8_3815</name>
</gene>
<geneLocation type="plasmid" evidence="1">
    <name>pNPD8_2</name>
</geneLocation>
<dbReference type="GO" id="GO:0005524">
    <property type="term" value="F:ATP binding"/>
    <property type="evidence" value="ECO:0007669"/>
    <property type="project" value="UniProtKB-KW"/>
</dbReference>
<name>A0A1L7JN80_CLOBO</name>
<accession>A0A1L7JN80</accession>
<keyword evidence="1" id="KW-0067">ATP-binding</keyword>
<dbReference type="AlphaFoldDB" id="A0A1L7JN80"/>
<keyword evidence="1" id="KW-0614">Plasmid</keyword>
<protein>
    <submittedName>
        <fullName evidence="1">Lipid A export ATP-binding/permease MsbA domain protein</fullName>
    </submittedName>
</protein>
<proteinExistence type="predicted"/>
<evidence type="ECO:0000313" key="1">
    <source>
        <dbReference type="EMBL" id="APU86935.1"/>
    </source>
</evidence>
<organism evidence="1">
    <name type="scientific">Clostridium botulinum</name>
    <dbReference type="NCBI Taxonomy" id="1491"/>
    <lineage>
        <taxon>Bacteria</taxon>
        <taxon>Bacillati</taxon>
        <taxon>Bacillota</taxon>
        <taxon>Clostridia</taxon>
        <taxon>Eubacteriales</taxon>
        <taxon>Clostridiaceae</taxon>
        <taxon>Clostridium</taxon>
    </lineage>
</organism>
<reference evidence="1" key="1">
    <citation type="submission" date="2016-05" db="EMBL/GenBank/DDBJ databases">
        <authorList>
            <person name="Lavstsen T."/>
            <person name="Jespersen J.S."/>
        </authorList>
    </citation>
    <scope>NUCLEOTIDE SEQUENCE</scope>
    <source>
        <strain evidence="1">CDC69096</strain>
        <plasmid evidence="1">pNPD8_2</plasmid>
    </source>
</reference>
<keyword evidence="1" id="KW-0547">Nucleotide-binding</keyword>